<evidence type="ECO:0000313" key="6">
    <source>
        <dbReference type="Proteomes" id="UP000503330"/>
    </source>
</evidence>
<dbReference type="SUPFAM" id="SSF53062">
    <property type="entry name" value="PTS system fructose IIA component-like"/>
    <property type="match status" value="1"/>
</dbReference>
<dbReference type="InterPro" id="IPR051471">
    <property type="entry name" value="Bacterial_PTS_sugar_comp"/>
</dbReference>
<dbReference type="PROSITE" id="PS51096">
    <property type="entry name" value="PTS_EIIA_TYPE_4"/>
    <property type="match status" value="1"/>
</dbReference>
<dbReference type="InterPro" id="IPR004701">
    <property type="entry name" value="PTS_EIIA_man-typ"/>
</dbReference>
<feature type="domain" description="PTS EIIA type-4" evidence="2">
    <location>
        <begin position="1"/>
        <end position="140"/>
    </location>
</feature>
<dbReference type="GO" id="GO:0016020">
    <property type="term" value="C:membrane"/>
    <property type="evidence" value="ECO:0007669"/>
    <property type="project" value="InterPro"/>
</dbReference>
<keyword evidence="1" id="KW-0808">Transferase</keyword>
<dbReference type="GO" id="GO:0016740">
    <property type="term" value="F:transferase activity"/>
    <property type="evidence" value="ECO:0007669"/>
    <property type="project" value="UniProtKB-KW"/>
</dbReference>
<evidence type="ECO:0000313" key="3">
    <source>
        <dbReference type="EMBL" id="KGJ54041.1"/>
    </source>
</evidence>
<dbReference type="GO" id="GO:0009401">
    <property type="term" value="P:phosphoenolpyruvate-dependent sugar phosphotransferase system"/>
    <property type="evidence" value="ECO:0007669"/>
    <property type="project" value="InterPro"/>
</dbReference>
<dbReference type="PANTHER" id="PTHR33799">
    <property type="entry name" value="PTS PERMEASE-RELATED-RELATED"/>
    <property type="match status" value="1"/>
</dbReference>
<name>A0A099I8Y4_CLOIN</name>
<dbReference type="AlphaFoldDB" id="A0A099I8Y4"/>
<sequence length="140" mass="16193">MRRFIFASHHYLAYGLKDTVDFLTNKAKTIYDINAYAEDKEQNLESRVKELFDTFDPQDEVIVLTDLLGGSVYQKFYPYISERVHVLCGMNLPMAMSMVLAQEDVPFSEKRISEILEECKNQIVYVNTLRCASTMDGDDE</sequence>
<evidence type="ECO:0000313" key="4">
    <source>
        <dbReference type="EMBL" id="QJA04840.1"/>
    </source>
</evidence>
<organism evidence="3 5">
    <name type="scientific">Clostridium innocuum</name>
    <dbReference type="NCBI Taxonomy" id="1522"/>
    <lineage>
        <taxon>Bacteria</taxon>
        <taxon>Bacillati</taxon>
        <taxon>Bacillota</taxon>
        <taxon>Clostridia</taxon>
        <taxon>Eubacteriales</taxon>
        <taxon>Clostridiaceae</taxon>
        <taxon>Clostridium</taxon>
    </lineage>
</organism>
<dbReference type="RefSeq" id="WP_002606361.1">
    <property type="nucleotide sequence ID" value="NZ_BAAACC010000014.1"/>
</dbReference>
<dbReference type="InterPro" id="IPR036662">
    <property type="entry name" value="PTS_EIIA_man-typ_sf"/>
</dbReference>
<dbReference type="PANTHER" id="PTHR33799:SF1">
    <property type="entry name" value="PTS SYSTEM MANNOSE-SPECIFIC EIIAB COMPONENT-RELATED"/>
    <property type="match status" value="1"/>
</dbReference>
<reference evidence="3 5" key="1">
    <citation type="submission" date="2014-08" db="EMBL/GenBank/DDBJ databases">
        <title>Clostridium innocuum, an unnegligible vancomycin-resistant pathogen causing extra-intestinal infections.</title>
        <authorList>
            <person name="Feng Y."/>
            <person name="Chiu C.-H."/>
        </authorList>
    </citation>
    <scope>NUCLEOTIDE SEQUENCE [LARGE SCALE GENOMIC DNA]</scope>
    <source>
        <strain evidence="3 5">AN88</strain>
    </source>
</reference>
<dbReference type="GeneID" id="61928189"/>
<dbReference type="EMBL" id="JQIF01000023">
    <property type="protein sequence ID" value="KGJ54041.1"/>
    <property type="molecule type" value="Genomic_DNA"/>
</dbReference>
<accession>A0A099I8Y4</accession>
<dbReference type="Gene3D" id="3.40.50.510">
    <property type="entry name" value="Phosphotransferase system, mannose-type IIA component"/>
    <property type="match status" value="1"/>
</dbReference>
<dbReference type="Proteomes" id="UP000503330">
    <property type="component" value="Chromosome"/>
</dbReference>
<evidence type="ECO:0000259" key="2">
    <source>
        <dbReference type="PROSITE" id="PS51096"/>
    </source>
</evidence>
<gene>
    <name evidence="3" type="ORF">CIAN88_05710</name>
    <name evidence="4" type="ORF">G4D54_21590</name>
</gene>
<dbReference type="Pfam" id="PF03610">
    <property type="entry name" value="EIIA-man"/>
    <property type="match status" value="1"/>
</dbReference>
<protein>
    <submittedName>
        <fullName evidence="3">PTS sorbitol transporter subunit IIB</fullName>
    </submittedName>
</protein>
<reference evidence="4 6" key="2">
    <citation type="submission" date="2020-02" db="EMBL/GenBank/DDBJ databases">
        <authorList>
            <person name="Kociolek L.K."/>
            <person name="Ozer E.A."/>
        </authorList>
    </citation>
    <scope>NUCLEOTIDE SEQUENCE [LARGE SCALE GENOMIC DNA]</scope>
    <source>
        <strain evidence="4 6">ATCC 14501</strain>
    </source>
</reference>
<evidence type="ECO:0000313" key="5">
    <source>
        <dbReference type="Proteomes" id="UP000030008"/>
    </source>
</evidence>
<proteinExistence type="predicted"/>
<dbReference type="EMBL" id="CP048838">
    <property type="protein sequence ID" value="QJA04840.1"/>
    <property type="molecule type" value="Genomic_DNA"/>
</dbReference>
<dbReference type="Proteomes" id="UP000030008">
    <property type="component" value="Unassembled WGS sequence"/>
</dbReference>
<evidence type="ECO:0000256" key="1">
    <source>
        <dbReference type="ARBA" id="ARBA00022679"/>
    </source>
</evidence>